<evidence type="ECO:0000256" key="4">
    <source>
        <dbReference type="ARBA" id="ARBA00034924"/>
    </source>
</evidence>
<dbReference type="EC" id="1.14.11.18" evidence="2"/>
<dbReference type="Gene3D" id="2.60.120.620">
    <property type="entry name" value="q2cbj1_9rhob like domain"/>
    <property type="match status" value="2"/>
</dbReference>
<organism evidence="5 6">
    <name type="scientific">Homarus americanus</name>
    <name type="common">American lobster</name>
    <dbReference type="NCBI Taxonomy" id="6706"/>
    <lineage>
        <taxon>Eukaryota</taxon>
        <taxon>Metazoa</taxon>
        <taxon>Ecdysozoa</taxon>
        <taxon>Arthropoda</taxon>
        <taxon>Crustacea</taxon>
        <taxon>Multicrustacea</taxon>
        <taxon>Malacostraca</taxon>
        <taxon>Eumalacostraca</taxon>
        <taxon>Eucarida</taxon>
        <taxon>Decapoda</taxon>
        <taxon>Pleocyemata</taxon>
        <taxon>Astacidea</taxon>
        <taxon>Nephropoidea</taxon>
        <taxon>Nephropidae</taxon>
        <taxon>Homarus</taxon>
    </lineage>
</organism>
<keyword evidence="5" id="KW-0560">Oxidoreductase</keyword>
<keyword evidence="5" id="KW-0223">Dioxygenase</keyword>
<name>A0A8J5MXI1_HOMAM</name>
<comment type="caution">
    <text evidence="5">The sequence shown here is derived from an EMBL/GenBank/DDBJ whole genome shotgun (WGS) entry which is preliminary data.</text>
</comment>
<evidence type="ECO:0000256" key="3">
    <source>
        <dbReference type="ARBA" id="ARBA00034921"/>
    </source>
</evidence>
<dbReference type="SUPFAM" id="SSF51197">
    <property type="entry name" value="Clavaminate synthase-like"/>
    <property type="match status" value="1"/>
</dbReference>
<dbReference type="EMBL" id="JAHLQT010020845">
    <property type="protein sequence ID" value="KAG7168080.1"/>
    <property type="molecule type" value="Genomic_DNA"/>
</dbReference>
<keyword evidence="6" id="KW-1185">Reference proteome</keyword>
<evidence type="ECO:0000313" key="6">
    <source>
        <dbReference type="Proteomes" id="UP000747542"/>
    </source>
</evidence>
<accession>A0A8J5MXI1</accession>
<dbReference type="InterPro" id="IPR008775">
    <property type="entry name" value="Phytyl_CoA_dOase-like"/>
</dbReference>
<dbReference type="Pfam" id="PF05721">
    <property type="entry name" value="PhyH"/>
    <property type="match status" value="1"/>
</dbReference>
<gene>
    <name evidence="5" type="primary">Phyh-L2</name>
    <name evidence="5" type="ORF">Hamer_G027280</name>
</gene>
<comment type="similarity">
    <text evidence="1">Belongs to the PhyH family.</text>
</comment>
<sequence>PANRIVCAWTAMEKINRDNGCLFVIRGSHKGVLEQHDYPDWEHYRKAIACHFASSECDYIDVKGTTQENIAKEIEEVAVTKGIEGLNFKDIWKFRSRLVRGVEINL</sequence>
<protein>
    <recommendedName>
        <fullName evidence="2">phytanoyl-CoA dioxygenase</fullName>
        <ecNumber evidence="2">1.14.11.18</ecNumber>
    </recommendedName>
    <alternativeName>
        <fullName evidence="3">Phytanic acid oxidase</fullName>
    </alternativeName>
    <alternativeName>
        <fullName evidence="4">Phytanoyl-CoA alpha-hydroxylase</fullName>
    </alternativeName>
</protein>
<dbReference type="Proteomes" id="UP000747542">
    <property type="component" value="Unassembled WGS sequence"/>
</dbReference>
<dbReference type="InterPro" id="IPR047128">
    <property type="entry name" value="PhyH"/>
</dbReference>
<dbReference type="GO" id="GO:0001561">
    <property type="term" value="P:fatty acid alpha-oxidation"/>
    <property type="evidence" value="ECO:0007669"/>
    <property type="project" value="InterPro"/>
</dbReference>
<dbReference type="PANTHER" id="PTHR21308">
    <property type="entry name" value="PHYTANOYL-COA ALPHA-HYDROXYLASE"/>
    <property type="match status" value="1"/>
</dbReference>
<dbReference type="PANTHER" id="PTHR21308:SF1">
    <property type="entry name" value="PHYTANOYL-COA DIOXYGENASE, PEROXISOMAL"/>
    <property type="match status" value="1"/>
</dbReference>
<reference evidence="5" key="1">
    <citation type="journal article" date="2021" name="Sci. Adv.">
        <title>The American lobster genome reveals insights on longevity, neural, and immune adaptations.</title>
        <authorList>
            <person name="Polinski J.M."/>
            <person name="Zimin A.V."/>
            <person name="Clark K.F."/>
            <person name="Kohn A.B."/>
            <person name="Sadowski N."/>
            <person name="Timp W."/>
            <person name="Ptitsyn A."/>
            <person name="Khanna P."/>
            <person name="Romanova D.Y."/>
            <person name="Williams P."/>
            <person name="Greenwood S.J."/>
            <person name="Moroz L.L."/>
            <person name="Walt D.R."/>
            <person name="Bodnar A.G."/>
        </authorList>
    </citation>
    <scope>NUCLEOTIDE SEQUENCE</scope>
    <source>
        <strain evidence="5">GMGI-L3</strain>
    </source>
</reference>
<evidence type="ECO:0000313" key="5">
    <source>
        <dbReference type="EMBL" id="KAG7168080.1"/>
    </source>
</evidence>
<dbReference type="GO" id="GO:0048244">
    <property type="term" value="F:phytanoyl-CoA dioxygenase activity"/>
    <property type="evidence" value="ECO:0007669"/>
    <property type="project" value="UniProtKB-EC"/>
</dbReference>
<evidence type="ECO:0000256" key="1">
    <source>
        <dbReference type="ARBA" id="ARBA00005830"/>
    </source>
</evidence>
<dbReference type="AlphaFoldDB" id="A0A8J5MXI1"/>
<feature type="non-terminal residue" evidence="5">
    <location>
        <position position="1"/>
    </location>
</feature>
<proteinExistence type="inferred from homology"/>
<evidence type="ECO:0000256" key="2">
    <source>
        <dbReference type="ARBA" id="ARBA00034809"/>
    </source>
</evidence>